<dbReference type="PROSITE" id="PS50294">
    <property type="entry name" value="WD_REPEATS_REGION"/>
    <property type="match status" value="3"/>
</dbReference>
<dbReference type="SUPFAM" id="SSF101908">
    <property type="entry name" value="Putative isomerase YbhE"/>
    <property type="match status" value="1"/>
</dbReference>
<evidence type="ECO:0000313" key="7">
    <source>
        <dbReference type="Proteomes" id="UP001209878"/>
    </source>
</evidence>
<feature type="repeat" description="WD" evidence="3">
    <location>
        <begin position="52"/>
        <end position="85"/>
    </location>
</feature>
<evidence type="ECO:0000256" key="3">
    <source>
        <dbReference type="PROSITE-ProRule" id="PRU00221"/>
    </source>
</evidence>
<dbReference type="InterPro" id="IPR019775">
    <property type="entry name" value="WD40_repeat_CS"/>
</dbReference>
<dbReference type="PROSITE" id="PS00678">
    <property type="entry name" value="WD_REPEATS_1"/>
    <property type="match status" value="1"/>
</dbReference>
<dbReference type="PROSITE" id="PS50082">
    <property type="entry name" value="WD_REPEATS_2"/>
    <property type="match status" value="5"/>
</dbReference>
<feature type="transmembrane region" description="Helical" evidence="5">
    <location>
        <begin position="79"/>
        <end position="100"/>
    </location>
</feature>
<evidence type="ECO:0000313" key="6">
    <source>
        <dbReference type="EMBL" id="KAK2188036.1"/>
    </source>
</evidence>
<feature type="repeat" description="WD" evidence="3">
    <location>
        <begin position="10"/>
        <end position="51"/>
    </location>
</feature>
<dbReference type="InterPro" id="IPR036322">
    <property type="entry name" value="WD40_repeat_dom_sf"/>
</dbReference>
<keyword evidence="5" id="KW-0812">Transmembrane</keyword>
<dbReference type="InterPro" id="IPR020472">
    <property type="entry name" value="WD40_PAC1"/>
</dbReference>
<evidence type="ECO:0000256" key="5">
    <source>
        <dbReference type="SAM" id="Phobius"/>
    </source>
</evidence>
<feature type="repeat" description="WD" evidence="3">
    <location>
        <begin position="632"/>
        <end position="664"/>
    </location>
</feature>
<dbReference type="Pfam" id="PF00400">
    <property type="entry name" value="WD40"/>
    <property type="match status" value="5"/>
</dbReference>
<dbReference type="InterPro" id="IPR001680">
    <property type="entry name" value="WD40_rpt"/>
</dbReference>
<keyword evidence="5" id="KW-1133">Transmembrane helix</keyword>
<evidence type="ECO:0000256" key="4">
    <source>
        <dbReference type="SAM" id="MobiDB-lite"/>
    </source>
</evidence>
<dbReference type="SMART" id="SM00320">
    <property type="entry name" value="WD40"/>
    <property type="match status" value="12"/>
</dbReference>
<sequence>MAMEPQYTLRDTHNRNITALGYSPVRRELMVGFEDGFIRTWEADTGKPVAQYWEHSGWVTDFAYWTATKYMLSSANDGIILVWSIGGGVADTIVIGMPVYCMALNPRRQQLICGVNGGLQIFALDSEKSCGHVINNKLVYWAKEHTDIVRCIVCHESRAYSAGYDQKLIIYDTSYTGEKRMSPVIITPTAHDAGIICLLLVKDNENNMWVVTSSFDKSVRIWSMDGKLVHRLDGFSSTVTGICYVPRNKVVWAAGGTSYATLYDSRSGENISDFIPMFDDQDQNEEKYSLQILKCFHEFNQVVASTSRRHLMTWKYNPQGCVTTLKGNSPLESLTYTSKVPLLIFSGNTEGTITKWERMQSNHFMYSKEFFLLTDTKHAKKTFKKKIKAKLSRHFDKKDSIFEDTTFKLSARLRTPRPSYAPSPALVSSDIKQHEHPNLTTLRMLFVEELDLLIAACEDGNIYIWGFDTAAVTVLQNMEPPDSDKRLINKYAVLLSNSSELLRETTINDNDSVSNRVAGFICKNIFEEHDSCVTSLAVIGHDQGYNSTFLLSGGWDRRIALWDLESGDLVDTLKNAHLSPRDDRMELACDGIITDLAYSPDREEFAYSSSDHMVYIRKFSKRGEEMVLLNTLQGHFMEVTCVVWNHVKLKWITGSEDNTIRIWSGSGLNECEQTLSAAGAVTALCIDVINGAIVAGVQNNIRVFEPDLYTLVQSNIGHTDSVRAIVHIVDRNQYASASSDKTVRIWNSWRVAPKRKKLSKMKGASGLNMLEMERTDNRNRSIQPTDVTEELESEDEEDNEDVE</sequence>
<dbReference type="Gene3D" id="2.130.10.10">
    <property type="entry name" value="YVTN repeat-like/Quinoprotein amine dehydrogenase"/>
    <property type="match status" value="4"/>
</dbReference>
<keyword evidence="2" id="KW-0677">Repeat</keyword>
<reference evidence="6" key="1">
    <citation type="journal article" date="2023" name="Mol. Biol. Evol.">
        <title>Third-Generation Sequencing Reveals the Adaptive Role of the Epigenome in Three Deep-Sea Polychaetes.</title>
        <authorList>
            <person name="Perez M."/>
            <person name="Aroh O."/>
            <person name="Sun Y."/>
            <person name="Lan Y."/>
            <person name="Juniper S.K."/>
            <person name="Young C.R."/>
            <person name="Angers B."/>
            <person name="Qian P.Y."/>
        </authorList>
    </citation>
    <scope>NUCLEOTIDE SEQUENCE</scope>
    <source>
        <strain evidence="6">R07B-5</strain>
    </source>
</reference>
<dbReference type="SUPFAM" id="SSF50978">
    <property type="entry name" value="WD40 repeat-like"/>
    <property type="match status" value="2"/>
</dbReference>
<comment type="caution">
    <text evidence="6">The sequence shown here is derived from an EMBL/GenBank/DDBJ whole genome shotgun (WGS) entry which is preliminary data.</text>
</comment>
<keyword evidence="5" id="KW-0472">Membrane</keyword>
<feature type="region of interest" description="Disordered" evidence="4">
    <location>
        <begin position="757"/>
        <end position="803"/>
    </location>
</feature>
<dbReference type="EMBL" id="JAODUO010000146">
    <property type="protein sequence ID" value="KAK2188036.1"/>
    <property type="molecule type" value="Genomic_DNA"/>
</dbReference>
<evidence type="ECO:0000256" key="2">
    <source>
        <dbReference type="ARBA" id="ARBA00022737"/>
    </source>
</evidence>
<evidence type="ECO:0000256" key="1">
    <source>
        <dbReference type="ARBA" id="ARBA00022574"/>
    </source>
</evidence>
<dbReference type="InterPro" id="IPR015943">
    <property type="entry name" value="WD40/YVTN_repeat-like_dom_sf"/>
</dbReference>
<feature type="repeat" description="WD" evidence="3">
    <location>
        <begin position="526"/>
        <end position="572"/>
    </location>
</feature>
<feature type="compositionally biased region" description="Acidic residues" evidence="4">
    <location>
        <begin position="787"/>
        <end position="803"/>
    </location>
</feature>
<gene>
    <name evidence="6" type="ORF">NP493_146g02006</name>
</gene>
<dbReference type="Proteomes" id="UP001209878">
    <property type="component" value="Unassembled WGS sequence"/>
</dbReference>
<proteinExistence type="predicted"/>
<keyword evidence="7" id="KW-1185">Reference proteome</keyword>
<dbReference type="PANTHER" id="PTHR22847:SF637">
    <property type="entry name" value="WD REPEAT DOMAIN 5B"/>
    <property type="match status" value="1"/>
</dbReference>
<accession>A0AAD9P4U5</accession>
<organism evidence="6 7">
    <name type="scientific">Ridgeia piscesae</name>
    <name type="common">Tubeworm</name>
    <dbReference type="NCBI Taxonomy" id="27915"/>
    <lineage>
        <taxon>Eukaryota</taxon>
        <taxon>Metazoa</taxon>
        <taxon>Spiralia</taxon>
        <taxon>Lophotrochozoa</taxon>
        <taxon>Annelida</taxon>
        <taxon>Polychaeta</taxon>
        <taxon>Sedentaria</taxon>
        <taxon>Canalipalpata</taxon>
        <taxon>Sabellida</taxon>
        <taxon>Siboglinidae</taxon>
        <taxon>Ridgeia</taxon>
    </lineage>
</organism>
<dbReference type="PANTHER" id="PTHR22847">
    <property type="entry name" value="WD40 REPEAT PROTEIN"/>
    <property type="match status" value="1"/>
</dbReference>
<keyword evidence="1 3" id="KW-0853">WD repeat</keyword>
<dbReference type="PRINTS" id="PR00320">
    <property type="entry name" value="GPROTEINBRPT"/>
</dbReference>
<feature type="repeat" description="WD" evidence="3">
    <location>
        <begin position="715"/>
        <end position="747"/>
    </location>
</feature>
<dbReference type="GO" id="GO:1990234">
    <property type="term" value="C:transferase complex"/>
    <property type="evidence" value="ECO:0007669"/>
    <property type="project" value="UniProtKB-ARBA"/>
</dbReference>
<name>A0AAD9P4U5_RIDPI</name>
<dbReference type="AlphaFoldDB" id="A0AAD9P4U5"/>
<protein>
    <submittedName>
        <fullName evidence="6">Uncharacterized protein</fullName>
    </submittedName>
</protein>